<evidence type="ECO:0000256" key="3">
    <source>
        <dbReference type="ARBA" id="ARBA00022679"/>
    </source>
</evidence>
<dbReference type="Gene3D" id="1.10.600.10">
    <property type="entry name" value="Farnesyl Diphosphate Synthase"/>
    <property type="match status" value="1"/>
</dbReference>
<dbReference type="GO" id="GO:0046872">
    <property type="term" value="F:metal ion binding"/>
    <property type="evidence" value="ECO:0007669"/>
    <property type="project" value="UniProtKB-KW"/>
</dbReference>
<reference evidence="7" key="1">
    <citation type="journal article" date="2014" name="Int. J. Syst. Evol. Microbiol.">
        <title>Complete genome sequence of Corynebacterium casei LMG S-19264T (=DSM 44701T), isolated from a smear-ripened cheese.</title>
        <authorList>
            <consortium name="US DOE Joint Genome Institute (JGI-PGF)"/>
            <person name="Walter F."/>
            <person name="Albersmeier A."/>
            <person name="Kalinowski J."/>
            <person name="Ruckert C."/>
        </authorList>
    </citation>
    <scope>NUCLEOTIDE SEQUENCE</scope>
    <source>
        <strain evidence="7">CGMCC 1.14988</strain>
    </source>
</reference>
<evidence type="ECO:0000313" key="7">
    <source>
        <dbReference type="EMBL" id="GGI05743.1"/>
    </source>
</evidence>
<dbReference type="AlphaFoldDB" id="A0A8J3ERU5"/>
<dbReference type="CDD" id="cd00685">
    <property type="entry name" value="Trans_IPPS_HT"/>
    <property type="match status" value="1"/>
</dbReference>
<dbReference type="InterPro" id="IPR000092">
    <property type="entry name" value="Polyprenyl_synt"/>
</dbReference>
<name>A0A8J3ERU5_9ACTN</name>
<dbReference type="RefSeq" id="WP_130648521.1">
    <property type="nucleotide sequence ID" value="NZ_CP036250.1"/>
</dbReference>
<comment type="caution">
    <text evidence="7">The sequence shown here is derived from an EMBL/GenBank/DDBJ whole genome shotgun (WGS) entry which is preliminary data.</text>
</comment>
<comment type="cofactor">
    <cofactor evidence="1">
        <name>Mg(2+)</name>
        <dbReference type="ChEBI" id="CHEBI:18420"/>
    </cofactor>
</comment>
<evidence type="ECO:0000256" key="6">
    <source>
        <dbReference type="RuleBase" id="RU004466"/>
    </source>
</evidence>
<evidence type="ECO:0000256" key="5">
    <source>
        <dbReference type="ARBA" id="ARBA00022842"/>
    </source>
</evidence>
<dbReference type="EMBL" id="BMHA01000005">
    <property type="protein sequence ID" value="GGI05743.1"/>
    <property type="molecule type" value="Genomic_DNA"/>
</dbReference>
<gene>
    <name evidence="7" type="ORF">GCM10011354_15610</name>
</gene>
<dbReference type="SFLD" id="SFLDS00005">
    <property type="entry name" value="Isoprenoid_Synthase_Type_I"/>
    <property type="match status" value="1"/>
</dbReference>
<accession>A0A8J3ERU5</accession>
<dbReference type="InterPro" id="IPR008949">
    <property type="entry name" value="Isoprenoid_synthase_dom_sf"/>
</dbReference>
<keyword evidence="3 6" id="KW-0808">Transferase</keyword>
<reference evidence="7" key="2">
    <citation type="submission" date="2020-09" db="EMBL/GenBank/DDBJ databases">
        <authorList>
            <person name="Sun Q."/>
            <person name="Zhou Y."/>
        </authorList>
    </citation>
    <scope>NUCLEOTIDE SEQUENCE</scope>
    <source>
        <strain evidence="7">CGMCC 1.14988</strain>
    </source>
</reference>
<dbReference type="PANTHER" id="PTHR12001:SF69">
    <property type="entry name" value="ALL TRANS-POLYPRENYL-DIPHOSPHATE SYNTHASE PDSS1"/>
    <property type="match status" value="1"/>
</dbReference>
<evidence type="ECO:0000256" key="1">
    <source>
        <dbReference type="ARBA" id="ARBA00001946"/>
    </source>
</evidence>
<dbReference type="GO" id="GO:0004659">
    <property type="term" value="F:prenyltransferase activity"/>
    <property type="evidence" value="ECO:0007669"/>
    <property type="project" value="InterPro"/>
</dbReference>
<evidence type="ECO:0000313" key="8">
    <source>
        <dbReference type="Proteomes" id="UP000650511"/>
    </source>
</evidence>
<proteinExistence type="inferred from homology"/>
<sequence length="359" mass="37987">MTASTRPGDPPRAARLTIPAPVLDELEAHGLPVADVLDGVEQRLHEQVTSNHAFVDEVARYLISAGGKRFRPLMVALTGHLGPNPPVAGVAEDATRRALVDAGVIVELVHLATLYHDDVIDEAPARRGTPSANSRWDNTVAILTGDYLFARASDLSADLGVDVTRIMARTLARLCEGQIREVQTSLGALPDVPQIEPTLAHYLEVISGKTASLIETSCRYGALLSGSSADEVEAAARYGWNVGMAFQLSDDILDVASEHEASGKTPGTDLREGVRTLPVLYALADDPDGELASLLDGELGDAEVARALELLRSGDALARSRASAAGYVNDAVGELAGFGERPVVTALTRLAEYSLDRVG</sequence>
<dbReference type="PROSITE" id="PS00444">
    <property type="entry name" value="POLYPRENYL_SYNTHASE_2"/>
    <property type="match status" value="1"/>
</dbReference>
<keyword evidence="8" id="KW-1185">Reference proteome</keyword>
<dbReference type="SFLD" id="SFLDG01017">
    <property type="entry name" value="Polyprenyl_Transferase_Like"/>
    <property type="match status" value="1"/>
</dbReference>
<keyword evidence="5" id="KW-0460">Magnesium</keyword>
<dbReference type="InterPro" id="IPR033749">
    <property type="entry name" value="Polyprenyl_synt_CS"/>
</dbReference>
<dbReference type="GO" id="GO:0008299">
    <property type="term" value="P:isoprenoid biosynthetic process"/>
    <property type="evidence" value="ECO:0007669"/>
    <property type="project" value="InterPro"/>
</dbReference>
<dbReference type="Proteomes" id="UP000650511">
    <property type="component" value="Unassembled WGS sequence"/>
</dbReference>
<dbReference type="Pfam" id="PF00348">
    <property type="entry name" value="polyprenyl_synt"/>
    <property type="match status" value="1"/>
</dbReference>
<dbReference type="OrthoDB" id="4497239at2"/>
<protein>
    <submittedName>
        <fullName evidence="7">Geranylgeranyl pyrophosphate synthase</fullName>
    </submittedName>
</protein>
<keyword evidence="4" id="KW-0479">Metal-binding</keyword>
<dbReference type="SUPFAM" id="SSF48576">
    <property type="entry name" value="Terpenoid synthases"/>
    <property type="match status" value="1"/>
</dbReference>
<evidence type="ECO:0000256" key="2">
    <source>
        <dbReference type="ARBA" id="ARBA00006706"/>
    </source>
</evidence>
<dbReference type="PANTHER" id="PTHR12001">
    <property type="entry name" value="GERANYLGERANYL PYROPHOSPHATE SYNTHASE"/>
    <property type="match status" value="1"/>
</dbReference>
<comment type="similarity">
    <text evidence="2 6">Belongs to the FPP/GGPP synthase family.</text>
</comment>
<organism evidence="7 8">
    <name type="scientific">Egicoccus halophilus</name>
    <dbReference type="NCBI Taxonomy" id="1670830"/>
    <lineage>
        <taxon>Bacteria</taxon>
        <taxon>Bacillati</taxon>
        <taxon>Actinomycetota</taxon>
        <taxon>Nitriliruptoria</taxon>
        <taxon>Egicoccales</taxon>
        <taxon>Egicoccaceae</taxon>
        <taxon>Egicoccus</taxon>
    </lineage>
</organism>
<evidence type="ECO:0000256" key="4">
    <source>
        <dbReference type="ARBA" id="ARBA00022723"/>
    </source>
</evidence>